<evidence type="ECO:0000256" key="1">
    <source>
        <dbReference type="SAM" id="MobiDB-lite"/>
    </source>
</evidence>
<organism evidence="3 4">
    <name type="scientific">Faecalicatena contorta</name>
    <dbReference type="NCBI Taxonomy" id="39482"/>
    <lineage>
        <taxon>Bacteria</taxon>
        <taxon>Bacillati</taxon>
        <taxon>Bacillota</taxon>
        <taxon>Clostridia</taxon>
        <taxon>Lachnospirales</taxon>
        <taxon>Lachnospiraceae</taxon>
        <taxon>Faecalicatena</taxon>
    </lineage>
</organism>
<keyword evidence="2" id="KW-0472">Membrane</keyword>
<dbReference type="OrthoDB" id="9972759at2"/>
<protein>
    <submittedName>
        <fullName evidence="3">Heme uptake protein IsdC</fullName>
    </submittedName>
</protein>
<dbReference type="EMBL" id="CYZU01000004">
    <property type="protein sequence ID" value="CUN85417.1"/>
    <property type="molecule type" value="Genomic_DNA"/>
</dbReference>
<dbReference type="NCBIfam" id="TIGR01167">
    <property type="entry name" value="LPXTG_anchor"/>
    <property type="match status" value="1"/>
</dbReference>
<dbReference type="AlphaFoldDB" id="A0A174AAM9"/>
<proteinExistence type="predicted"/>
<gene>
    <name evidence="3" type="ORF">ERS852491_00664</name>
</gene>
<name>A0A174AAM9_9FIRM</name>
<evidence type="ECO:0000313" key="4">
    <source>
        <dbReference type="Proteomes" id="UP000095544"/>
    </source>
</evidence>
<feature type="compositionally biased region" description="Basic and acidic residues" evidence="1">
    <location>
        <begin position="437"/>
        <end position="457"/>
    </location>
</feature>
<sequence>MELKKKKGIGKRLFSLLAAVIMGISLLGGMGAAEVNAADKTDEELLTEAFWIVDGCISSIPDPVTNSTNEETFLNACRGQVSDKVTLTFTDFRKTNATTEREGKIRATLLICVGNQSQKYPFERTIRIMTQDEQNFENALSKLDDIKAQVAMEMSNEMMPEDILGALSRYINGVEFSLIDCDKKESTLTEEGTFDINFRMTAGEDNSQNFAWHFTIPKRPMTDAELLEIAIADATRALKAIEPSNNAYAPGILQLVKNAIGSAADADWATEMKIQQATTTKEGAVTGEIRLSVGSESTILSVNLIIPKLDEPQNNPNADQEYIEKAKQAAYDALDAFVPSNDTTKDDIYNVVKNAIGNDINIEWYADFKMIKAQKNQDGLIEEGSLSLTKGDGLGYVSINLTIPALKDETGNKPNDKPNDKPNNKPNNKPDNNKPSQNDDKGKTDNTTKPQTTEKPKTTAKAVSPKTGDSSMMVFYIIALFAACGIAVVSVKRRHR</sequence>
<reference evidence="3 4" key="1">
    <citation type="submission" date="2015-09" db="EMBL/GenBank/DDBJ databases">
        <authorList>
            <consortium name="Pathogen Informatics"/>
        </authorList>
    </citation>
    <scope>NUCLEOTIDE SEQUENCE [LARGE SCALE GENOMIC DNA]</scope>
    <source>
        <strain evidence="3 4">2789STDY5834876</strain>
    </source>
</reference>
<dbReference type="NCBIfam" id="TIGR03063">
    <property type="entry name" value="srtB_target"/>
    <property type="match status" value="1"/>
</dbReference>
<feature type="transmembrane region" description="Helical" evidence="2">
    <location>
        <begin position="473"/>
        <end position="491"/>
    </location>
</feature>
<accession>A0A174AAM9</accession>
<dbReference type="RefSeq" id="WP_055151050.1">
    <property type="nucleotide sequence ID" value="NZ_CYZU01000004.1"/>
</dbReference>
<dbReference type="InterPro" id="IPR017502">
    <property type="entry name" value="Sortase_SrtB_target"/>
</dbReference>
<evidence type="ECO:0000313" key="3">
    <source>
        <dbReference type="EMBL" id="CUN85417.1"/>
    </source>
</evidence>
<feature type="compositionally biased region" description="Low complexity" evidence="1">
    <location>
        <begin position="424"/>
        <end position="435"/>
    </location>
</feature>
<keyword evidence="2" id="KW-1133">Transmembrane helix</keyword>
<evidence type="ECO:0000256" key="2">
    <source>
        <dbReference type="SAM" id="Phobius"/>
    </source>
</evidence>
<dbReference type="Proteomes" id="UP000095544">
    <property type="component" value="Unassembled WGS sequence"/>
</dbReference>
<feature type="compositionally biased region" description="Basic and acidic residues" evidence="1">
    <location>
        <begin position="406"/>
        <end position="423"/>
    </location>
</feature>
<feature type="region of interest" description="Disordered" evidence="1">
    <location>
        <begin position="406"/>
        <end position="466"/>
    </location>
</feature>
<keyword evidence="2" id="KW-0812">Transmembrane</keyword>